<dbReference type="EMBL" id="HAEC01005602">
    <property type="protein sequence ID" value="SBQ73679.1"/>
    <property type="molecule type" value="Transcribed_RNA"/>
</dbReference>
<proteinExistence type="predicted"/>
<evidence type="ECO:0000313" key="1">
    <source>
        <dbReference type="EMBL" id="SBQ73679.1"/>
    </source>
</evidence>
<sequence length="30" mass="3224">SRISRKSRAKLTRVFANHLNEVPSASGAGI</sequence>
<protein>
    <submittedName>
        <fullName evidence="1">MutL homolog 1, colon cancer, nonpolyposis type 2</fullName>
    </submittedName>
</protein>
<reference evidence="1" key="2">
    <citation type="submission" date="2016-06" db="EMBL/GenBank/DDBJ databases">
        <title>The genome of a short-lived fish provides insights into sex chromosome evolution and the genetic control of aging.</title>
        <authorList>
            <person name="Reichwald K."/>
            <person name="Felder M."/>
            <person name="Petzold A."/>
            <person name="Koch P."/>
            <person name="Groth M."/>
            <person name="Platzer M."/>
        </authorList>
    </citation>
    <scope>NUCLEOTIDE SEQUENCE</scope>
    <source>
        <tissue evidence="1">Brain</tissue>
    </source>
</reference>
<feature type="non-terminal residue" evidence="1">
    <location>
        <position position="1"/>
    </location>
</feature>
<reference evidence="1" key="1">
    <citation type="submission" date="2016-05" db="EMBL/GenBank/DDBJ databases">
        <authorList>
            <person name="Lavstsen T."/>
            <person name="Jespersen J.S."/>
        </authorList>
    </citation>
    <scope>NUCLEOTIDE SEQUENCE</scope>
    <source>
        <tissue evidence="1">Brain</tissue>
    </source>
</reference>
<gene>
    <name evidence="1" type="primary">MLH1</name>
</gene>
<name>A0A1A8GTE6_9TELE</name>
<dbReference type="AlphaFoldDB" id="A0A1A8GTE6"/>
<accession>A0A1A8GTE6</accession>
<organism evidence="1">
    <name type="scientific">Nothobranchius korthausae</name>
    <dbReference type="NCBI Taxonomy" id="1143690"/>
    <lineage>
        <taxon>Eukaryota</taxon>
        <taxon>Metazoa</taxon>
        <taxon>Chordata</taxon>
        <taxon>Craniata</taxon>
        <taxon>Vertebrata</taxon>
        <taxon>Euteleostomi</taxon>
        <taxon>Actinopterygii</taxon>
        <taxon>Neopterygii</taxon>
        <taxon>Teleostei</taxon>
        <taxon>Neoteleostei</taxon>
        <taxon>Acanthomorphata</taxon>
        <taxon>Ovalentaria</taxon>
        <taxon>Atherinomorphae</taxon>
        <taxon>Cyprinodontiformes</taxon>
        <taxon>Nothobranchiidae</taxon>
        <taxon>Nothobranchius</taxon>
    </lineage>
</organism>